<evidence type="ECO:0000256" key="7">
    <source>
        <dbReference type="ARBA" id="ARBA00022917"/>
    </source>
</evidence>
<name>A0A2H0KPQ2_9BACT</name>
<dbReference type="NCBIfam" id="TIGR00211">
    <property type="entry name" value="glyS"/>
    <property type="match status" value="1"/>
</dbReference>
<comment type="similarity">
    <text evidence="2 10">Belongs to the class-II aminoacyl-tRNA synthetase family.</text>
</comment>
<dbReference type="HAMAP" id="MF_00255">
    <property type="entry name" value="Gly_tRNA_synth_beta"/>
    <property type="match status" value="1"/>
</dbReference>
<comment type="subcellular location">
    <subcellularLocation>
        <location evidence="1 10">Cytoplasm</location>
    </subcellularLocation>
</comment>
<keyword evidence="5 10" id="KW-0547">Nucleotide-binding</keyword>
<accession>A0A2H0KPQ2</accession>
<dbReference type="AlphaFoldDB" id="A0A2H0KPQ2"/>
<evidence type="ECO:0000256" key="3">
    <source>
        <dbReference type="ARBA" id="ARBA00022490"/>
    </source>
</evidence>
<keyword evidence="8 10" id="KW-0030">Aminoacyl-tRNA synthetase</keyword>
<dbReference type="SUPFAM" id="SSF109604">
    <property type="entry name" value="HD-domain/PDEase-like"/>
    <property type="match status" value="1"/>
</dbReference>
<evidence type="ECO:0000256" key="9">
    <source>
        <dbReference type="ARBA" id="ARBA00047937"/>
    </source>
</evidence>
<dbReference type="GO" id="GO:0004820">
    <property type="term" value="F:glycine-tRNA ligase activity"/>
    <property type="evidence" value="ECO:0007669"/>
    <property type="project" value="UniProtKB-UniRule"/>
</dbReference>
<keyword evidence="4 10" id="KW-0436">Ligase</keyword>
<evidence type="ECO:0000256" key="10">
    <source>
        <dbReference type="HAMAP-Rule" id="MF_00255"/>
    </source>
</evidence>
<dbReference type="Pfam" id="PF02092">
    <property type="entry name" value="tRNA_synt_2f"/>
    <property type="match status" value="2"/>
</dbReference>
<dbReference type="GO" id="GO:0005829">
    <property type="term" value="C:cytosol"/>
    <property type="evidence" value="ECO:0007669"/>
    <property type="project" value="TreeGrafter"/>
</dbReference>
<dbReference type="InterPro" id="IPR015944">
    <property type="entry name" value="Gly-tRNA-synth_bsu"/>
</dbReference>
<dbReference type="EMBL" id="PCVN01000099">
    <property type="protein sequence ID" value="PIQ74123.1"/>
    <property type="molecule type" value="Genomic_DNA"/>
</dbReference>
<evidence type="ECO:0000256" key="2">
    <source>
        <dbReference type="ARBA" id="ARBA00008226"/>
    </source>
</evidence>
<evidence type="ECO:0000256" key="1">
    <source>
        <dbReference type="ARBA" id="ARBA00004496"/>
    </source>
</evidence>
<evidence type="ECO:0000256" key="5">
    <source>
        <dbReference type="ARBA" id="ARBA00022741"/>
    </source>
</evidence>
<evidence type="ECO:0000256" key="4">
    <source>
        <dbReference type="ARBA" id="ARBA00022598"/>
    </source>
</evidence>
<comment type="subunit">
    <text evidence="10">Tetramer of two alpha and two beta subunits.</text>
</comment>
<dbReference type="GO" id="GO:0005524">
    <property type="term" value="F:ATP binding"/>
    <property type="evidence" value="ECO:0007669"/>
    <property type="project" value="UniProtKB-UniRule"/>
</dbReference>
<dbReference type="GO" id="GO:0006426">
    <property type="term" value="P:glycyl-tRNA aminoacylation"/>
    <property type="evidence" value="ECO:0007669"/>
    <property type="project" value="UniProtKB-UniRule"/>
</dbReference>
<dbReference type="PRINTS" id="PR01045">
    <property type="entry name" value="TRNASYNTHGB"/>
</dbReference>
<dbReference type="PANTHER" id="PTHR30075:SF2">
    <property type="entry name" value="GLYCINE--TRNA LIGASE, CHLOROPLASTIC_MITOCHONDRIAL 2"/>
    <property type="match status" value="1"/>
</dbReference>
<sequence>MPKELLFEIGTEEIPAGYMGPALSQIKEMAQKYLTDADFKFVSPKTYGTPRRMVLLLPEIEFSSVGATAELQKILPKIIAGISFPKSMRWADGNLRFARPIRWMTAVFGGEVIDFEIDGLKSGDFSYGHRFLGPSQFIVKNFEQYQQELKNRFVILDQKERKNSIKNEIEAAAAKVGGKVLPDEKLLETVTWLVEYPTVLLGSFKKDFLLLPKEVLIIAMRQQQKYFSLVNDKENPLPCLLPHFITISNMKVDEPEIIIKGNEKVLAARLNDAQFLFEADKKVALAKRVEGLRKVTFQEKLGSMHEKAQRLARLSEFVASVVDPKVKSNAAHAALLAKADLLTEMVGEFPELQGVMGKYYAKLSGEKETVALAIAEQYLPRFSGDGLPTTKEGAIVSLADKIDSLVGYFSLGLAPTATEDPYALRRQALGVLQIIWQAEFPVSLKNLIDKAATLYKKSDKEKKKIDKDLVEFFSGRAENFLESKKVSKPIIGAVLSLGVNDLLSVKKRIEALEKAQGRAELELLKSAMKRINNILGKKTSKKTVGPKFLQEPAEKDLYKIITETQKVFEKKIKQRDFEGALNALMVVAPFIHKFFDKVLVMAKNKKVKENRIILLGAVRVMANEIADFSKVI</sequence>
<protein>
    <recommendedName>
        <fullName evidence="10">Glycine--tRNA ligase beta subunit</fullName>
        <ecNumber evidence="10">6.1.1.14</ecNumber>
    </recommendedName>
    <alternativeName>
        <fullName evidence="10">Glycyl-tRNA synthetase beta subunit</fullName>
        <shortName evidence="10">GlyRS</shortName>
    </alternativeName>
</protein>
<comment type="catalytic activity">
    <reaction evidence="9 10">
        <text>tRNA(Gly) + glycine + ATP = glycyl-tRNA(Gly) + AMP + diphosphate</text>
        <dbReference type="Rhea" id="RHEA:16013"/>
        <dbReference type="Rhea" id="RHEA-COMP:9664"/>
        <dbReference type="Rhea" id="RHEA-COMP:9683"/>
        <dbReference type="ChEBI" id="CHEBI:30616"/>
        <dbReference type="ChEBI" id="CHEBI:33019"/>
        <dbReference type="ChEBI" id="CHEBI:57305"/>
        <dbReference type="ChEBI" id="CHEBI:78442"/>
        <dbReference type="ChEBI" id="CHEBI:78522"/>
        <dbReference type="ChEBI" id="CHEBI:456215"/>
        <dbReference type="EC" id="6.1.1.14"/>
    </reaction>
</comment>
<proteinExistence type="inferred from homology"/>
<dbReference type="InterPro" id="IPR008909">
    <property type="entry name" value="DALR_anticod-bd"/>
</dbReference>
<dbReference type="Pfam" id="PF05746">
    <property type="entry name" value="DALR_1"/>
    <property type="match status" value="1"/>
</dbReference>
<dbReference type="EC" id="6.1.1.14" evidence="10"/>
<evidence type="ECO:0000313" key="12">
    <source>
        <dbReference type="EMBL" id="PIQ74123.1"/>
    </source>
</evidence>
<organism evidence="12 13">
    <name type="scientific">Candidatus Portnoybacteria bacterium CG11_big_fil_rev_8_21_14_0_20_44_10</name>
    <dbReference type="NCBI Taxonomy" id="1974818"/>
    <lineage>
        <taxon>Bacteria</taxon>
        <taxon>Candidatus Portnoyibacteriota</taxon>
    </lineage>
</organism>
<dbReference type="Proteomes" id="UP000231550">
    <property type="component" value="Unassembled WGS sequence"/>
</dbReference>
<keyword evidence="7 10" id="KW-0648">Protein biosynthesis</keyword>
<evidence type="ECO:0000259" key="11">
    <source>
        <dbReference type="Pfam" id="PF05746"/>
    </source>
</evidence>
<dbReference type="PANTHER" id="PTHR30075">
    <property type="entry name" value="GLYCYL-TRNA SYNTHETASE"/>
    <property type="match status" value="1"/>
</dbReference>
<evidence type="ECO:0000313" key="13">
    <source>
        <dbReference type="Proteomes" id="UP000231550"/>
    </source>
</evidence>
<reference evidence="12 13" key="1">
    <citation type="submission" date="2017-09" db="EMBL/GenBank/DDBJ databases">
        <title>Depth-based differentiation of microbial function through sediment-hosted aquifers and enrichment of novel symbionts in the deep terrestrial subsurface.</title>
        <authorList>
            <person name="Probst A.J."/>
            <person name="Ladd B."/>
            <person name="Jarett J.K."/>
            <person name="Geller-Mcgrath D.E."/>
            <person name="Sieber C.M."/>
            <person name="Emerson J.B."/>
            <person name="Anantharaman K."/>
            <person name="Thomas B.C."/>
            <person name="Malmstrom R."/>
            <person name="Stieglmeier M."/>
            <person name="Klingl A."/>
            <person name="Woyke T."/>
            <person name="Ryan C.M."/>
            <person name="Banfield J.F."/>
        </authorList>
    </citation>
    <scope>NUCLEOTIDE SEQUENCE [LARGE SCALE GENOMIC DNA]</scope>
    <source>
        <strain evidence="12">CG11_big_fil_rev_8_21_14_0_20_44_10</strain>
    </source>
</reference>
<gene>
    <name evidence="10" type="primary">glyS</name>
    <name evidence="12" type="ORF">COV85_03865</name>
</gene>
<dbReference type="InterPro" id="IPR006194">
    <property type="entry name" value="Gly-tRNA-synth_heterodimer"/>
</dbReference>
<dbReference type="PROSITE" id="PS50861">
    <property type="entry name" value="AA_TRNA_LIGASE_II_GLYAB"/>
    <property type="match status" value="1"/>
</dbReference>
<keyword evidence="3 10" id="KW-0963">Cytoplasm</keyword>
<evidence type="ECO:0000256" key="6">
    <source>
        <dbReference type="ARBA" id="ARBA00022840"/>
    </source>
</evidence>
<comment type="caution">
    <text evidence="12">The sequence shown here is derived from an EMBL/GenBank/DDBJ whole genome shotgun (WGS) entry which is preliminary data.</text>
</comment>
<dbReference type="Gene3D" id="1.10.730.10">
    <property type="entry name" value="Isoleucyl-tRNA Synthetase, Domain 1"/>
    <property type="match status" value="1"/>
</dbReference>
<dbReference type="GO" id="GO:0006420">
    <property type="term" value="P:arginyl-tRNA aminoacylation"/>
    <property type="evidence" value="ECO:0007669"/>
    <property type="project" value="InterPro"/>
</dbReference>
<dbReference type="GO" id="GO:0004814">
    <property type="term" value="F:arginine-tRNA ligase activity"/>
    <property type="evidence" value="ECO:0007669"/>
    <property type="project" value="InterPro"/>
</dbReference>
<keyword evidence="6 10" id="KW-0067">ATP-binding</keyword>
<evidence type="ECO:0000256" key="8">
    <source>
        <dbReference type="ARBA" id="ARBA00023146"/>
    </source>
</evidence>
<feature type="domain" description="DALR anticodon binding" evidence="11">
    <location>
        <begin position="526"/>
        <end position="620"/>
    </location>
</feature>